<evidence type="ECO:0000313" key="3">
    <source>
        <dbReference type="Proteomes" id="UP000641646"/>
    </source>
</evidence>
<dbReference type="NCBIfam" id="NF005653">
    <property type="entry name" value="PRK07424.1"/>
    <property type="match status" value="1"/>
</dbReference>
<feature type="transmembrane region" description="Helical" evidence="1">
    <location>
        <begin position="93"/>
        <end position="111"/>
    </location>
</feature>
<dbReference type="Proteomes" id="UP000641646">
    <property type="component" value="Unassembled WGS sequence"/>
</dbReference>
<dbReference type="RefSeq" id="WP_190467107.1">
    <property type="nucleotide sequence ID" value="NZ_JACJPW010000050.1"/>
</dbReference>
<dbReference type="AlphaFoldDB" id="A0A926VIQ4"/>
<dbReference type="EMBL" id="JACJPW010000050">
    <property type="protein sequence ID" value="MBD2183224.1"/>
    <property type="molecule type" value="Genomic_DNA"/>
</dbReference>
<proteinExistence type="predicted"/>
<evidence type="ECO:0000256" key="1">
    <source>
        <dbReference type="SAM" id="Phobius"/>
    </source>
</evidence>
<sequence>MDFQLVYSQIFIQLLLGLVSVIFAELVRDVYHLAGHYWKPLQSYHTLHHKAYRRDLSMTSLEMYKKAQWYNDVPEALVMVGSTALVAGLAQNYGMWLGCLYSLMFLIPAIARSQGLLLQTDLTHKPGDLVEIPSRWTVNRTYHWRHHFDQGNAYFCGYFTVVDKVLGTSLSLKGKVVAITGASGTLGQALMEELSLQGAKIVALTTSKDAQFKPGIEVLQWQLGAEADLMTRLKSVDILIVNHGVNVYGDRSPEAIQKSYEINTFSALKLAELFLSTVTESDHKAIKELWINTSEAEVNPALSPLYELSKRTLGDLITLRRLDAPCIIRKLILGPFKSQLNPYGVMSARWVSWAIVALAKRDFRNIIVTINPISYIAFPIKEFFQSLYFRLFTSAHTQVK</sequence>
<dbReference type="InterPro" id="IPR002347">
    <property type="entry name" value="SDR_fam"/>
</dbReference>
<keyword evidence="1" id="KW-0812">Transmembrane</keyword>
<gene>
    <name evidence="2" type="ORF">H6G03_19510</name>
</gene>
<accession>A0A926VIQ4</accession>
<reference evidence="2" key="1">
    <citation type="journal article" date="2015" name="ISME J.">
        <title>Draft Genome Sequence of Streptomyces incarnatus NRRL8089, which Produces the Nucleoside Antibiotic Sinefungin.</title>
        <authorList>
            <person name="Oshima K."/>
            <person name="Hattori M."/>
            <person name="Shimizu H."/>
            <person name="Fukuda K."/>
            <person name="Nemoto M."/>
            <person name="Inagaki K."/>
            <person name="Tamura T."/>
        </authorList>
    </citation>
    <scope>NUCLEOTIDE SEQUENCE</scope>
    <source>
        <strain evidence="2">FACHB-1375</strain>
    </source>
</reference>
<comment type="caution">
    <text evidence="2">The sequence shown here is derived from an EMBL/GenBank/DDBJ whole genome shotgun (WGS) entry which is preliminary data.</text>
</comment>
<evidence type="ECO:0000313" key="2">
    <source>
        <dbReference type="EMBL" id="MBD2183224.1"/>
    </source>
</evidence>
<dbReference type="Pfam" id="PF00106">
    <property type="entry name" value="adh_short"/>
    <property type="match status" value="1"/>
</dbReference>
<name>A0A926VIQ4_9CYAN</name>
<reference evidence="2" key="2">
    <citation type="submission" date="2020-08" db="EMBL/GenBank/DDBJ databases">
        <authorList>
            <person name="Chen M."/>
            <person name="Teng W."/>
            <person name="Zhao L."/>
            <person name="Hu C."/>
            <person name="Zhou Y."/>
            <person name="Han B."/>
            <person name="Song L."/>
            <person name="Shu W."/>
        </authorList>
    </citation>
    <scope>NUCLEOTIDE SEQUENCE</scope>
    <source>
        <strain evidence="2">FACHB-1375</strain>
    </source>
</reference>
<organism evidence="2 3">
    <name type="scientific">Aerosakkonema funiforme FACHB-1375</name>
    <dbReference type="NCBI Taxonomy" id="2949571"/>
    <lineage>
        <taxon>Bacteria</taxon>
        <taxon>Bacillati</taxon>
        <taxon>Cyanobacteriota</taxon>
        <taxon>Cyanophyceae</taxon>
        <taxon>Oscillatoriophycideae</taxon>
        <taxon>Aerosakkonematales</taxon>
        <taxon>Aerosakkonemataceae</taxon>
        <taxon>Aerosakkonema</taxon>
    </lineage>
</organism>
<dbReference type="Gene3D" id="3.40.50.720">
    <property type="entry name" value="NAD(P)-binding Rossmann-like Domain"/>
    <property type="match status" value="1"/>
</dbReference>
<keyword evidence="3" id="KW-1185">Reference proteome</keyword>
<feature type="transmembrane region" description="Helical" evidence="1">
    <location>
        <begin position="6"/>
        <end position="27"/>
    </location>
</feature>
<protein>
    <submittedName>
        <fullName evidence="2">Bifunctional sterol desaturase/short chain dehydrogenase</fullName>
    </submittedName>
</protein>
<keyword evidence="1" id="KW-1133">Transmembrane helix</keyword>
<dbReference type="SUPFAM" id="SSF51735">
    <property type="entry name" value="NAD(P)-binding Rossmann-fold domains"/>
    <property type="match status" value="1"/>
</dbReference>
<dbReference type="InterPro" id="IPR036291">
    <property type="entry name" value="NAD(P)-bd_dom_sf"/>
</dbReference>
<keyword evidence="1" id="KW-0472">Membrane</keyword>